<evidence type="ECO:0000256" key="4">
    <source>
        <dbReference type="ARBA" id="ARBA00023163"/>
    </source>
</evidence>
<keyword evidence="3" id="KW-0805">Transcription regulation</keyword>
<dbReference type="FunFam" id="1.20.5.1500:FF:000002">
    <property type="entry name" value="breast cancer metastasis-suppressor 1-like protein-A"/>
    <property type="match status" value="1"/>
</dbReference>
<keyword evidence="4" id="KW-0804">Transcription</keyword>
<dbReference type="Pfam" id="PF08598">
    <property type="entry name" value="Sds3"/>
    <property type="match status" value="1"/>
</dbReference>
<protein>
    <recommendedName>
        <fullName evidence="10">Breast cancer metastasis-suppressor 1-like protein-A</fullName>
    </recommendedName>
</protein>
<dbReference type="OrthoDB" id="20886at2759"/>
<evidence type="ECO:0000256" key="7">
    <source>
        <dbReference type="SAM" id="MobiDB-lite"/>
    </source>
</evidence>
<feature type="compositionally biased region" description="Acidic residues" evidence="7">
    <location>
        <begin position="45"/>
        <end position="57"/>
    </location>
</feature>
<keyword evidence="9" id="KW-1185">Reference proteome</keyword>
<keyword evidence="5" id="KW-0539">Nucleus</keyword>
<evidence type="ECO:0000256" key="2">
    <source>
        <dbReference type="ARBA" id="ARBA00022491"/>
    </source>
</evidence>
<sequence>IKLPIEATMPNSIKDESEVECDEMSHVSNDSNATSSSSESSEEHSDSDDSSEMDEDECEKRRSECLHNLDDLEKQFNHLREKIYEEKIAQVEKNLIEIRGETSEEYLKHVERLRDTMKIKEEVAKVLKDFRLKNIQHLYSSEELAAAQNLASEKGLLYDDIHSELQEKIHSLEEDRNNSDIHTDLWLFSNGRKKKSRSQKKKAISVTGPYIVYMLNDAEILEDWALIKKSLTTFTTDM</sequence>
<dbReference type="Proteomes" id="UP000215335">
    <property type="component" value="Unassembled WGS sequence"/>
</dbReference>
<feature type="region of interest" description="Disordered" evidence="7">
    <location>
        <begin position="1"/>
        <end position="59"/>
    </location>
</feature>
<gene>
    <name evidence="8" type="ORF">TSAR_007701</name>
</gene>
<evidence type="ECO:0000256" key="5">
    <source>
        <dbReference type="ARBA" id="ARBA00023242"/>
    </source>
</evidence>
<accession>A0A232EUY4</accession>
<evidence type="ECO:0000313" key="9">
    <source>
        <dbReference type="Proteomes" id="UP000215335"/>
    </source>
</evidence>
<keyword evidence="2" id="KW-0678">Repressor</keyword>
<comment type="subcellular location">
    <subcellularLocation>
        <location evidence="1">Nucleus</location>
    </subcellularLocation>
</comment>
<feature type="non-terminal residue" evidence="8">
    <location>
        <position position="1"/>
    </location>
</feature>
<dbReference type="SMART" id="SM01401">
    <property type="entry name" value="Sds3"/>
    <property type="match status" value="1"/>
</dbReference>
<dbReference type="PANTHER" id="PTHR21964">
    <property type="entry name" value="BREAST CANCER METASTASIS-SUPPRESSOR 1"/>
    <property type="match status" value="1"/>
</dbReference>
<proteinExistence type="inferred from homology"/>
<evidence type="ECO:0000256" key="6">
    <source>
        <dbReference type="ARBA" id="ARBA00038256"/>
    </source>
</evidence>
<dbReference type="STRING" id="543379.A0A232EUY4"/>
<organism evidence="8 9">
    <name type="scientific">Trichomalopsis sarcophagae</name>
    <dbReference type="NCBI Taxonomy" id="543379"/>
    <lineage>
        <taxon>Eukaryota</taxon>
        <taxon>Metazoa</taxon>
        <taxon>Ecdysozoa</taxon>
        <taxon>Arthropoda</taxon>
        <taxon>Hexapoda</taxon>
        <taxon>Insecta</taxon>
        <taxon>Pterygota</taxon>
        <taxon>Neoptera</taxon>
        <taxon>Endopterygota</taxon>
        <taxon>Hymenoptera</taxon>
        <taxon>Apocrita</taxon>
        <taxon>Proctotrupomorpha</taxon>
        <taxon>Chalcidoidea</taxon>
        <taxon>Pteromalidae</taxon>
        <taxon>Pteromalinae</taxon>
        <taxon>Trichomalopsis</taxon>
    </lineage>
</organism>
<feature type="compositionally biased region" description="Low complexity" evidence="7">
    <location>
        <begin position="26"/>
        <end position="39"/>
    </location>
</feature>
<dbReference type="GO" id="GO:0005654">
    <property type="term" value="C:nucleoplasm"/>
    <property type="evidence" value="ECO:0007669"/>
    <property type="project" value="UniProtKB-ARBA"/>
</dbReference>
<evidence type="ECO:0000256" key="3">
    <source>
        <dbReference type="ARBA" id="ARBA00023015"/>
    </source>
</evidence>
<dbReference type="GO" id="GO:0010468">
    <property type="term" value="P:regulation of gene expression"/>
    <property type="evidence" value="ECO:0007669"/>
    <property type="project" value="UniProtKB-ARBA"/>
</dbReference>
<comment type="similarity">
    <text evidence="6">Belongs to the BRMS1 family.</text>
</comment>
<evidence type="ECO:0000256" key="1">
    <source>
        <dbReference type="ARBA" id="ARBA00004123"/>
    </source>
</evidence>
<name>A0A232EUY4_9HYME</name>
<dbReference type="Gene3D" id="1.20.5.1500">
    <property type="match status" value="1"/>
</dbReference>
<comment type="caution">
    <text evidence="8">The sequence shown here is derived from an EMBL/GenBank/DDBJ whole genome shotgun (WGS) entry which is preliminary data.</text>
</comment>
<dbReference type="EMBL" id="NNAY01002076">
    <property type="protein sequence ID" value="OXU22153.1"/>
    <property type="molecule type" value="Genomic_DNA"/>
</dbReference>
<reference evidence="8 9" key="1">
    <citation type="journal article" date="2017" name="Curr. Biol.">
        <title>The Evolution of Venom by Co-option of Single-Copy Genes.</title>
        <authorList>
            <person name="Martinson E.O."/>
            <person name="Mrinalini"/>
            <person name="Kelkar Y.D."/>
            <person name="Chang C.H."/>
            <person name="Werren J.H."/>
        </authorList>
    </citation>
    <scope>NUCLEOTIDE SEQUENCE [LARGE SCALE GENOMIC DNA]</scope>
    <source>
        <strain evidence="8 9">Alberta</strain>
        <tissue evidence="8">Whole body</tissue>
    </source>
</reference>
<dbReference type="InterPro" id="IPR013907">
    <property type="entry name" value="Sds3"/>
</dbReference>
<evidence type="ECO:0000313" key="8">
    <source>
        <dbReference type="EMBL" id="OXU22153.1"/>
    </source>
</evidence>
<evidence type="ECO:0008006" key="10">
    <source>
        <dbReference type="Google" id="ProtNLM"/>
    </source>
</evidence>
<dbReference type="AlphaFoldDB" id="A0A232EUY4"/>